<feature type="compositionally biased region" description="Basic and acidic residues" evidence="1">
    <location>
        <begin position="402"/>
        <end position="417"/>
    </location>
</feature>
<feature type="compositionally biased region" description="Basic and acidic residues" evidence="1">
    <location>
        <begin position="191"/>
        <end position="202"/>
    </location>
</feature>
<feature type="region of interest" description="Disordered" evidence="1">
    <location>
        <begin position="609"/>
        <end position="685"/>
    </location>
</feature>
<feature type="compositionally biased region" description="Acidic residues" evidence="1">
    <location>
        <begin position="626"/>
        <end position="642"/>
    </location>
</feature>
<feature type="compositionally biased region" description="Basic and acidic residues" evidence="1">
    <location>
        <begin position="481"/>
        <end position="502"/>
    </location>
</feature>
<dbReference type="PANTHER" id="PTHR31840">
    <property type="entry name" value="COILED-COIL DOMAIN-CONTAINING PROTEIN 97"/>
    <property type="match status" value="1"/>
</dbReference>
<dbReference type="OrthoDB" id="333176at2759"/>
<feature type="region of interest" description="Disordered" evidence="1">
    <location>
        <begin position="232"/>
        <end position="287"/>
    </location>
</feature>
<feature type="compositionally biased region" description="Basic and acidic residues" evidence="1">
    <location>
        <begin position="137"/>
        <end position="146"/>
    </location>
</feature>
<protein>
    <recommendedName>
        <fullName evidence="2">CCD97-like C-terminal domain-containing protein</fullName>
    </recommendedName>
</protein>
<dbReference type="InterPro" id="IPR040233">
    <property type="entry name" value="CCD97-like_C"/>
</dbReference>
<keyword evidence="4" id="KW-1185">Reference proteome</keyword>
<feature type="compositionally biased region" description="Acidic residues" evidence="1">
    <location>
        <begin position="331"/>
        <end position="363"/>
    </location>
</feature>
<dbReference type="PANTHER" id="PTHR31840:SF1">
    <property type="entry name" value="COILED-COIL DOMAIN-CONTAINING PROTEIN 97"/>
    <property type="match status" value="1"/>
</dbReference>
<evidence type="ECO:0000259" key="2">
    <source>
        <dbReference type="Pfam" id="PF09747"/>
    </source>
</evidence>
<feature type="compositionally biased region" description="Low complexity" evidence="1">
    <location>
        <begin position="265"/>
        <end position="279"/>
    </location>
</feature>
<evidence type="ECO:0000313" key="3">
    <source>
        <dbReference type="EMBL" id="OAQ34832.1"/>
    </source>
</evidence>
<dbReference type="Proteomes" id="UP000078512">
    <property type="component" value="Unassembled WGS sequence"/>
</dbReference>
<dbReference type="InterPro" id="IPR018613">
    <property type="entry name" value="Ccdc97-like"/>
</dbReference>
<proteinExistence type="predicted"/>
<sequence length="685" mass="75885">MPLSQESIAAVLSYLDPYLDTLETGFPTSTRPNEPLLTKELKRAKIEATLQKDTAIFLAKWGSVILYPRPQAKIDAGSEEPNGVSSEASHRVDSLTSAKNILDLFSPLAVDYEVRHHLTRLYQQLQQLMEHASFEASRQKRQDQRRPTGPSNADITASNSVHNRSHGYNPTSTTNYMGIDPDLSAQQPNGDSRDIPEEDRKPNPGQNDLFTRSTLSQKTRRNRRLNYLLRHLAPPDASGGSPGVAGGASSTNSASSASRAKDLSKGTSSSAGASQSTSSRDPRNPTLASILSISGSMSNLSFSESTYFSDAEMEARAPDLYQQYIGRFMDQDDDRDSQGEDEEEEDDQGEVTGAEDADDEREDTDTRQSSASPEPFGKDVGLVDRILWNIDHPTRKQQKKQRQQELERRKEAQERNAGEAPSSSQASTGSLHQQQRSAASHDLTEAAVEPAASASEFEEEFDTESEVDDADMEDSAQNQEKTSERGMEVEIDDRKGPLKDVADDQLLATTSVTPPIPPTPVPGIVSSTFASAAMTLEQPESRARFAALESGNGLGSSEDESPELDQETKERKEDQETLRQEFVLLMKQRFLDGLDSQFDYSLVDFDEDLDDLEQEDHDVEDRYFDAEDEDDDDDDDDGEILDGELSSRRQVGRAPDSGHPRRMNYDERVQAWENSAQNGAGDYDY</sequence>
<feature type="compositionally biased region" description="Basic and acidic residues" evidence="1">
    <location>
        <begin position="656"/>
        <end position="670"/>
    </location>
</feature>
<feature type="region of interest" description="Disordered" evidence="1">
    <location>
        <begin position="134"/>
        <end position="220"/>
    </location>
</feature>
<dbReference type="AlphaFoldDB" id="A0A197KAU7"/>
<feature type="region of interest" description="Disordered" evidence="1">
    <location>
        <begin position="541"/>
        <end position="576"/>
    </location>
</feature>
<feature type="compositionally biased region" description="Polar residues" evidence="1">
    <location>
        <begin position="149"/>
        <end position="176"/>
    </location>
</feature>
<feature type="compositionally biased region" description="Low complexity" evidence="1">
    <location>
        <begin position="247"/>
        <end position="258"/>
    </location>
</feature>
<evidence type="ECO:0000256" key="1">
    <source>
        <dbReference type="SAM" id="MobiDB-lite"/>
    </source>
</evidence>
<accession>A0A197KAU7</accession>
<feature type="compositionally biased region" description="Polar residues" evidence="1">
    <location>
        <begin position="421"/>
        <end position="438"/>
    </location>
</feature>
<feature type="compositionally biased region" description="Basic and acidic residues" evidence="1">
    <location>
        <begin position="566"/>
        <end position="576"/>
    </location>
</feature>
<feature type="region of interest" description="Disordered" evidence="1">
    <location>
        <begin position="331"/>
        <end position="523"/>
    </location>
</feature>
<feature type="compositionally biased region" description="Polar residues" evidence="1">
    <location>
        <begin position="204"/>
        <end position="217"/>
    </location>
</feature>
<name>A0A197KAU7_9FUNG</name>
<gene>
    <name evidence="3" type="ORF">K457DRAFT_14038</name>
</gene>
<feature type="compositionally biased region" description="Acidic residues" evidence="1">
    <location>
        <begin position="609"/>
        <end position="618"/>
    </location>
</feature>
<feature type="compositionally biased region" description="Acidic residues" evidence="1">
    <location>
        <begin position="456"/>
        <end position="474"/>
    </location>
</feature>
<organism evidence="3 4">
    <name type="scientific">Linnemannia elongata AG-77</name>
    <dbReference type="NCBI Taxonomy" id="1314771"/>
    <lineage>
        <taxon>Eukaryota</taxon>
        <taxon>Fungi</taxon>
        <taxon>Fungi incertae sedis</taxon>
        <taxon>Mucoromycota</taxon>
        <taxon>Mortierellomycotina</taxon>
        <taxon>Mortierellomycetes</taxon>
        <taxon>Mortierellales</taxon>
        <taxon>Mortierellaceae</taxon>
        <taxon>Linnemannia</taxon>
    </lineage>
</organism>
<feature type="compositionally biased region" description="Low complexity" evidence="1">
    <location>
        <begin position="445"/>
        <end position="455"/>
    </location>
</feature>
<dbReference type="STRING" id="1314771.A0A197KAU7"/>
<dbReference type="Pfam" id="PF09747">
    <property type="entry name" value="CCD97-like_C"/>
    <property type="match status" value="1"/>
</dbReference>
<feature type="domain" description="CCD97-like C-terminal" evidence="2">
    <location>
        <begin position="303"/>
        <end position="627"/>
    </location>
</feature>
<dbReference type="EMBL" id="KV442016">
    <property type="protein sequence ID" value="OAQ34832.1"/>
    <property type="molecule type" value="Genomic_DNA"/>
</dbReference>
<evidence type="ECO:0000313" key="4">
    <source>
        <dbReference type="Proteomes" id="UP000078512"/>
    </source>
</evidence>
<reference evidence="3 4" key="1">
    <citation type="submission" date="2016-05" db="EMBL/GenBank/DDBJ databases">
        <title>Genome sequencing reveals origins of a unique bacterial endosymbiosis in the earliest lineages of terrestrial Fungi.</title>
        <authorList>
            <consortium name="DOE Joint Genome Institute"/>
            <person name="Uehling J."/>
            <person name="Gryganskyi A."/>
            <person name="Hameed K."/>
            <person name="Tschaplinski T."/>
            <person name="Misztal P."/>
            <person name="Wu S."/>
            <person name="Desiro A."/>
            <person name="Vande Pol N."/>
            <person name="Du Z.-Y."/>
            <person name="Zienkiewicz A."/>
            <person name="Zienkiewicz K."/>
            <person name="Morin E."/>
            <person name="Tisserant E."/>
            <person name="Splivallo R."/>
            <person name="Hainaut M."/>
            <person name="Henrissat B."/>
            <person name="Ohm R."/>
            <person name="Kuo A."/>
            <person name="Yan J."/>
            <person name="Lipzen A."/>
            <person name="Nolan M."/>
            <person name="Labutti K."/>
            <person name="Barry K."/>
            <person name="Goldstein A."/>
            <person name="Labbe J."/>
            <person name="Schadt C."/>
            <person name="Tuskan G."/>
            <person name="Grigoriev I."/>
            <person name="Martin F."/>
            <person name="Vilgalys R."/>
            <person name="Bonito G."/>
        </authorList>
    </citation>
    <scope>NUCLEOTIDE SEQUENCE [LARGE SCALE GENOMIC DNA]</scope>
    <source>
        <strain evidence="3 4">AG-77</strain>
    </source>
</reference>